<keyword evidence="1" id="KW-0472">Membrane</keyword>
<feature type="transmembrane region" description="Helical" evidence="1">
    <location>
        <begin position="107"/>
        <end position="125"/>
    </location>
</feature>
<evidence type="ECO:0000313" key="3">
    <source>
        <dbReference type="Proteomes" id="UP001150062"/>
    </source>
</evidence>
<organism evidence="2 3">
    <name type="scientific">Anaeramoeba flamelloides</name>
    <dbReference type="NCBI Taxonomy" id="1746091"/>
    <lineage>
        <taxon>Eukaryota</taxon>
        <taxon>Metamonada</taxon>
        <taxon>Anaeramoebidae</taxon>
        <taxon>Anaeramoeba</taxon>
    </lineage>
</organism>
<feature type="transmembrane region" description="Helical" evidence="1">
    <location>
        <begin position="195"/>
        <end position="215"/>
    </location>
</feature>
<feature type="transmembrane region" description="Helical" evidence="1">
    <location>
        <begin position="12"/>
        <end position="33"/>
    </location>
</feature>
<feature type="transmembrane region" description="Helical" evidence="1">
    <location>
        <begin position="667"/>
        <end position="690"/>
    </location>
</feature>
<feature type="transmembrane region" description="Helical" evidence="1">
    <location>
        <begin position="235"/>
        <end position="255"/>
    </location>
</feature>
<name>A0ABQ8Y177_9EUKA</name>
<keyword evidence="1" id="KW-1133">Transmembrane helix</keyword>
<gene>
    <name evidence="2" type="ORF">M0813_26994</name>
</gene>
<dbReference type="InterPro" id="IPR052326">
    <property type="entry name" value="Diff-Dev_Assoc_Protein"/>
</dbReference>
<dbReference type="PANTHER" id="PTHR33459:SF7">
    <property type="entry name" value="DD-GDCA PROTEIN"/>
    <property type="match status" value="1"/>
</dbReference>
<evidence type="ECO:0000256" key="1">
    <source>
        <dbReference type="SAM" id="Phobius"/>
    </source>
</evidence>
<comment type="caution">
    <text evidence="2">The sequence shown here is derived from an EMBL/GenBank/DDBJ whole genome shotgun (WGS) entry which is preliminary data.</text>
</comment>
<dbReference type="EMBL" id="JAOAOG010000239">
    <property type="protein sequence ID" value="KAJ6237434.1"/>
    <property type="molecule type" value="Genomic_DNA"/>
</dbReference>
<keyword evidence="1" id="KW-0812">Transmembrane</keyword>
<feature type="transmembrane region" description="Helical" evidence="1">
    <location>
        <begin position="146"/>
        <end position="166"/>
    </location>
</feature>
<reference evidence="2" key="1">
    <citation type="submission" date="2022-08" db="EMBL/GenBank/DDBJ databases">
        <title>Novel sulfate-reducing endosymbionts in the free-living metamonad Anaeramoeba.</title>
        <authorList>
            <person name="Jerlstrom-Hultqvist J."/>
            <person name="Cepicka I."/>
            <person name="Gallot-Lavallee L."/>
            <person name="Salas-Leiva D."/>
            <person name="Curtis B.A."/>
            <person name="Zahonova K."/>
            <person name="Pipaliya S."/>
            <person name="Dacks J."/>
            <person name="Roger A.J."/>
        </authorList>
    </citation>
    <scope>NUCLEOTIDE SEQUENCE</scope>
    <source>
        <strain evidence="2">Schooner1</strain>
    </source>
</reference>
<proteinExistence type="predicted"/>
<keyword evidence="3" id="KW-1185">Reference proteome</keyword>
<dbReference type="Proteomes" id="UP001150062">
    <property type="component" value="Unassembled WGS sequence"/>
</dbReference>
<sequence>MEIKVTHQIISLLAIFFGLLSIQSKFSLLILHIRNLSFLLPPRVSDFDNAQTGQNKKKEIPVRSGTITYKVLSELNLFENLQDLSLNESVILIATAVYSLVNIKFKISSIVVNFGLIFVFVNIIYTYARAFQQNLADRTTNKKMAIFIFVCGFFLSLAFFQFGWFFNINLKKAFFVLFDTNNIENMGKETMLTTWIIFLISFHLLLALISTITLYSCFELSDIQRKLTSNSKTNIFLKICIYLKYWIPIVVIFLFSDTSRLWFLKNINKISNLKINDADELTSQSFDYDPDDVLFEEELKDNEYTNTNSWQYKFKNKIEVVLTDDICVPKTFSSLGKPCNNTKMEFCYPNLFCIKNKCALDNTGSKCEKDEECSGQVCLDKKCWGKKDNGDLCSADVECWSGKCNKTCNGEKFEEECDPLLISQCENGCFCHPTTKKCTKSIKINKKCEHLTPMNFINIYRICEHGALCDPFLDKCQLLFSLDVDDNCGDSSFCKEGLSCINNKCQSERPTTCNDNNQLCPVSDYCNCTTTEASGNDHTRFSDQNKNLKNVLNILRPNGKDLNQQDPLSLPTSGKCVQILNDQCSRDSQILVQCLQREKCYYTSSYIPQSCVYEKCFDEMTNVQCCFSKGYKDKTFYLSKDFICTTPTPTPTETSIFDRFNIDQTSLASFALGLFFPTLFILLIGVIYYFKRYRRRRNTRFLSNGTEQNTLVLDDQLANRHHQNIQDDDQFEDDDDDVVFL</sequence>
<protein>
    <submittedName>
        <fullName evidence="2">Dd-gdca protein</fullName>
    </submittedName>
</protein>
<evidence type="ECO:0000313" key="2">
    <source>
        <dbReference type="EMBL" id="KAJ6237434.1"/>
    </source>
</evidence>
<accession>A0ABQ8Y177</accession>
<dbReference type="PANTHER" id="PTHR33459">
    <property type="entry name" value="DD-GDCA PROTEIN"/>
    <property type="match status" value="1"/>
</dbReference>